<protein>
    <submittedName>
        <fullName evidence="2">Uncharacterized protein</fullName>
    </submittedName>
</protein>
<dbReference type="EMBL" id="BKCJ010005321">
    <property type="protein sequence ID" value="GEU66085.1"/>
    <property type="molecule type" value="Genomic_DNA"/>
</dbReference>
<comment type="caution">
    <text evidence="2">The sequence shown here is derived from an EMBL/GenBank/DDBJ whole genome shotgun (WGS) entry which is preliminary data.</text>
</comment>
<gene>
    <name evidence="2" type="ORF">Tci_038063</name>
</gene>
<reference evidence="2" key="1">
    <citation type="journal article" date="2019" name="Sci. Rep.">
        <title>Draft genome of Tanacetum cinerariifolium, the natural source of mosquito coil.</title>
        <authorList>
            <person name="Yamashiro T."/>
            <person name="Shiraishi A."/>
            <person name="Satake H."/>
            <person name="Nakayama K."/>
        </authorList>
    </citation>
    <scope>NUCLEOTIDE SEQUENCE</scope>
</reference>
<evidence type="ECO:0000256" key="1">
    <source>
        <dbReference type="SAM" id="MobiDB-lite"/>
    </source>
</evidence>
<name>A0A6L2M119_TANCI</name>
<feature type="region of interest" description="Disordered" evidence="1">
    <location>
        <begin position="30"/>
        <end position="56"/>
    </location>
</feature>
<organism evidence="2">
    <name type="scientific">Tanacetum cinerariifolium</name>
    <name type="common">Dalmatian daisy</name>
    <name type="synonym">Chrysanthemum cinerariifolium</name>
    <dbReference type="NCBI Taxonomy" id="118510"/>
    <lineage>
        <taxon>Eukaryota</taxon>
        <taxon>Viridiplantae</taxon>
        <taxon>Streptophyta</taxon>
        <taxon>Embryophyta</taxon>
        <taxon>Tracheophyta</taxon>
        <taxon>Spermatophyta</taxon>
        <taxon>Magnoliopsida</taxon>
        <taxon>eudicotyledons</taxon>
        <taxon>Gunneridae</taxon>
        <taxon>Pentapetalae</taxon>
        <taxon>asterids</taxon>
        <taxon>campanulids</taxon>
        <taxon>Asterales</taxon>
        <taxon>Asteraceae</taxon>
        <taxon>Asteroideae</taxon>
        <taxon>Anthemideae</taxon>
        <taxon>Anthemidinae</taxon>
        <taxon>Tanacetum</taxon>
    </lineage>
</organism>
<sequence>MCCLRMTLRPRPQVRRDYPLSLSISISGGKETYKDSLSPSPLEGGAGEGKSPVVPGPCRTTRRCLRVGLFGNATPIGREGSEWRPAMRPGRMWNGIVVGSARRHGVLWHLRAPGTDLRAPHSARLETRTKESDMCASQREVVADSNVRESKDIGWGLGKSYLFCLTVCPPWKRLSQRQRKSAKWIRNLRKRIASEGWARRSEFRTRRLSTDCSSCSSSESGSPHASRGTDWERLFQRPSPSVE</sequence>
<dbReference type="AlphaFoldDB" id="A0A6L2M119"/>
<feature type="compositionally biased region" description="Low complexity" evidence="1">
    <location>
        <begin position="211"/>
        <end position="226"/>
    </location>
</feature>
<feature type="region of interest" description="Disordered" evidence="1">
    <location>
        <begin position="211"/>
        <end position="243"/>
    </location>
</feature>
<accession>A0A6L2M119</accession>
<proteinExistence type="predicted"/>
<evidence type="ECO:0000313" key="2">
    <source>
        <dbReference type="EMBL" id="GEU66085.1"/>
    </source>
</evidence>